<dbReference type="SMART" id="SM01392">
    <property type="entry name" value="MAGE_N"/>
    <property type="match status" value="1"/>
</dbReference>
<dbReference type="FunFam" id="1.10.10.1210:FF:000001">
    <property type="entry name" value="melanoma-associated antigen D1"/>
    <property type="match status" value="1"/>
</dbReference>
<dbReference type="Gene3D" id="1.10.10.1210">
    <property type="entry name" value="MAGE homology domain, winged helix WH2 motif"/>
    <property type="match status" value="1"/>
</dbReference>
<reference evidence="3" key="1">
    <citation type="submission" date="2025-05" db="UniProtKB">
        <authorList>
            <consortium name="Ensembl"/>
        </authorList>
    </citation>
    <scope>IDENTIFICATION</scope>
</reference>
<feature type="region of interest" description="Disordered" evidence="1">
    <location>
        <begin position="194"/>
        <end position="233"/>
    </location>
</feature>
<feature type="region of interest" description="Disordered" evidence="1">
    <location>
        <begin position="1"/>
        <end position="26"/>
    </location>
</feature>
<accession>A0A8C0YUI6</accession>
<dbReference type="Gene3D" id="1.10.10.1200">
    <property type="entry name" value="MAGE homology domain, winged helix WH1 motif"/>
    <property type="match status" value="1"/>
</dbReference>
<proteinExistence type="predicted"/>
<dbReference type="InterPro" id="IPR041899">
    <property type="entry name" value="MAGE_WH2"/>
</dbReference>
<feature type="compositionally biased region" description="Pro residues" evidence="1">
    <location>
        <begin position="137"/>
        <end position="148"/>
    </location>
</feature>
<dbReference type="SMART" id="SM01373">
    <property type="entry name" value="MAGE"/>
    <property type="match status" value="1"/>
</dbReference>
<dbReference type="InterPro" id="IPR002190">
    <property type="entry name" value="MHD_dom"/>
</dbReference>
<dbReference type="AlphaFoldDB" id="A0A8C0YUI6"/>
<dbReference type="Pfam" id="PF01454">
    <property type="entry name" value="MAGE"/>
    <property type="match status" value="1"/>
</dbReference>
<name>A0A8C0YUI6_CANLF</name>
<dbReference type="Ensembl" id="ENSCAFT00040019169.1">
    <property type="protein sequence ID" value="ENSCAFP00040016635.1"/>
    <property type="gene ID" value="ENSCAFG00040010360.1"/>
</dbReference>
<dbReference type="InterPro" id="IPR037445">
    <property type="entry name" value="MAGE"/>
</dbReference>
<feature type="region of interest" description="Disordered" evidence="1">
    <location>
        <begin position="123"/>
        <end position="177"/>
    </location>
</feature>
<evidence type="ECO:0000259" key="2">
    <source>
        <dbReference type="PROSITE" id="PS50838"/>
    </source>
</evidence>
<dbReference type="PROSITE" id="PS50838">
    <property type="entry name" value="MAGE"/>
    <property type="match status" value="1"/>
</dbReference>
<feature type="compositionally biased region" description="Acidic residues" evidence="1">
    <location>
        <begin position="126"/>
        <end position="136"/>
    </location>
</feature>
<dbReference type="Proteomes" id="UP000694429">
    <property type="component" value="Unassembled WGS sequence"/>
</dbReference>
<dbReference type="Ensembl" id="ENSCAFT00030015250.1">
    <property type="protein sequence ID" value="ENSCAFP00030013298.1"/>
    <property type="gene ID" value="ENSCAFG00030008313.1"/>
</dbReference>
<evidence type="ECO:0000313" key="3">
    <source>
        <dbReference type="Ensembl" id="ENSCAFP00040016635.1"/>
    </source>
</evidence>
<dbReference type="Proteomes" id="UP000694542">
    <property type="component" value="Unassembled WGS sequence"/>
</dbReference>
<dbReference type="PANTHER" id="PTHR11736">
    <property type="entry name" value="MELANOMA-ASSOCIATED ANTIGEN MAGE ANTIGEN"/>
    <property type="match status" value="1"/>
</dbReference>
<protein>
    <recommendedName>
        <fullName evidence="2">MAGE domain-containing protein</fullName>
    </recommendedName>
</protein>
<evidence type="ECO:0000256" key="1">
    <source>
        <dbReference type="SAM" id="MobiDB-lite"/>
    </source>
</evidence>
<gene>
    <name evidence="3" type="primary">LOC102153919</name>
</gene>
<sequence>MFGLRRTGPGQTLERPGGERPTWAAGDLPDCKPTLLSTLGPRAGLAVCILRTLLLPSCRDFKNWQRRPRSEAGVPRDTELRRHGPEPLVQVQPESDTMPLRNSSELWKQGDLEEAQGLVDAQLSGAEEEEEGEEEAPPPPSPPSPPDPLSHLFLSSSSSSSSSSFSSSSSSSSPSLSFCGMVCGAPEEGCAAAGALSAPQSSQSADPSPSGGAAGGLGQPEPPGPSGPGEAGDEELLVEGSFRMKTAALVVFLLLKYRTKEPISKAEMLEVFSPEYQDDFPAILSQASICLRLVFGLDVIEVDPSEHSYVLNPILGLTWDGMLSDQWGIPKTSLLGLILGFILLQDGCVLEEEVWETLGFTAVYDGQENTIYGEPVDRLTNVWVQEGYLERRQVAGSDPARNEFLWGPRAYEETSKVQVMDFLLQIGSNNLGSSLVL</sequence>
<dbReference type="PANTHER" id="PTHR11736:SF81">
    <property type="entry name" value="MAGE DOMAIN-CONTAINING PROTEIN"/>
    <property type="match status" value="1"/>
</dbReference>
<feature type="domain" description="MAGE" evidence="2">
    <location>
        <begin position="242"/>
        <end position="426"/>
    </location>
</feature>
<organism evidence="3 4">
    <name type="scientific">Canis lupus familiaris</name>
    <name type="common">Dog</name>
    <name type="synonym">Canis familiaris</name>
    <dbReference type="NCBI Taxonomy" id="9615"/>
    <lineage>
        <taxon>Eukaryota</taxon>
        <taxon>Metazoa</taxon>
        <taxon>Chordata</taxon>
        <taxon>Craniata</taxon>
        <taxon>Vertebrata</taxon>
        <taxon>Euteleostomi</taxon>
        <taxon>Mammalia</taxon>
        <taxon>Eutheria</taxon>
        <taxon>Laurasiatheria</taxon>
        <taxon>Carnivora</taxon>
        <taxon>Caniformia</taxon>
        <taxon>Canidae</taxon>
        <taxon>Canis</taxon>
    </lineage>
</organism>
<dbReference type="InterPro" id="IPR021072">
    <property type="entry name" value="MAGE_N"/>
</dbReference>
<feature type="compositionally biased region" description="Basic and acidic residues" evidence="1">
    <location>
        <begin position="66"/>
        <end position="85"/>
    </location>
</feature>
<dbReference type="InterPro" id="IPR041898">
    <property type="entry name" value="MAGE_WH1"/>
</dbReference>
<feature type="compositionally biased region" description="Low complexity" evidence="1">
    <location>
        <begin position="149"/>
        <end position="177"/>
    </location>
</feature>
<feature type="compositionally biased region" description="Polar residues" evidence="1">
    <location>
        <begin position="92"/>
        <end position="101"/>
    </location>
</feature>
<feature type="compositionally biased region" description="Low complexity" evidence="1">
    <location>
        <begin position="194"/>
        <end position="211"/>
    </location>
</feature>
<feature type="region of interest" description="Disordered" evidence="1">
    <location>
        <begin position="66"/>
        <end position="101"/>
    </location>
</feature>
<dbReference type="FunFam" id="1.10.10.1200:FF:000007">
    <property type="entry name" value="Melanoma-associated antigen C2"/>
    <property type="match status" value="1"/>
</dbReference>
<evidence type="ECO:0000313" key="4">
    <source>
        <dbReference type="Proteomes" id="UP000694542"/>
    </source>
</evidence>